<dbReference type="Pfam" id="PF19786">
    <property type="entry name" value="DUF6270"/>
    <property type="match status" value="1"/>
</dbReference>
<name>A0A4V3ATY6_9BACI</name>
<dbReference type="RefSeq" id="WP_133333906.1">
    <property type="nucleotide sequence ID" value="NZ_SMYO01000004.1"/>
</dbReference>
<comment type="caution">
    <text evidence="1">The sequence shown here is derived from an EMBL/GenBank/DDBJ whole genome shotgun (WGS) entry which is preliminary data.</text>
</comment>
<dbReference type="Proteomes" id="UP000295132">
    <property type="component" value="Unassembled WGS sequence"/>
</dbReference>
<sequence length="499" mass="59306">MDIIIHDIVYFDDGLGILIKLPEELIGEKVLLEIFRRNTDFPFVIFRKEIIPESSEVDIIINCSDFKVPKFINLNEVWDVRLKVNLRQLTLQNIRNDVKTYYLKKPWKNFNFKPYWTKENNLAFFIKFNKTNLQYSIKDIYISKNLLIRAEIYEIESKSKYFILLNDETFEEKYRIDTICYFEIPISNLPLDNTGNFNAKIALLVLPNGNQPLIMIPGADSEIFKVQNDKFKIKLSIDSINSILQINKKKKGISIIGSCVSRDNFNRHFNEDYKKDYEMFKLQNQTSIISLVSKPITYNTNEINNIGDWEAEQLCTELDKSFFRNLNFRENDFIILDFFSDVYFGVINFDGMYITNNYWVLQKTNLYKRLSSYPKLNIINNFDAYFELWRRSIHEFFRRVSIILPHSKIILHKARFTDSYIKDDGSVALFNNAKEVSKYNKAWSALDRYIEANFDVIPISIDEGKLISTENHKWGKFNVHYDLPYYHEFIKRLREISED</sequence>
<protein>
    <submittedName>
        <fullName evidence="1">Uncharacterized protein</fullName>
    </submittedName>
</protein>
<organism evidence="1 2">
    <name type="scientific">Bacillus salipaludis</name>
    <dbReference type="NCBI Taxonomy" id="2547811"/>
    <lineage>
        <taxon>Bacteria</taxon>
        <taxon>Bacillati</taxon>
        <taxon>Bacillota</taxon>
        <taxon>Bacilli</taxon>
        <taxon>Bacillales</taxon>
        <taxon>Bacillaceae</taxon>
        <taxon>Bacillus</taxon>
    </lineage>
</organism>
<reference evidence="1 2" key="1">
    <citation type="submission" date="2019-03" db="EMBL/GenBank/DDBJ databases">
        <title>Bacillus niacini sp. nov. a Nicotinate-Metabolizing Mesophile Isolated from Soil.</title>
        <authorList>
            <person name="Zhang G."/>
        </authorList>
    </citation>
    <scope>NUCLEOTIDE SEQUENCE [LARGE SCALE GENOMIC DNA]</scope>
    <source>
        <strain evidence="1 2">WN066</strain>
    </source>
</reference>
<evidence type="ECO:0000313" key="1">
    <source>
        <dbReference type="EMBL" id="TDK62176.1"/>
    </source>
</evidence>
<proteinExistence type="predicted"/>
<dbReference type="EMBL" id="SMYO01000004">
    <property type="protein sequence ID" value="TDK62176.1"/>
    <property type="molecule type" value="Genomic_DNA"/>
</dbReference>
<evidence type="ECO:0000313" key="2">
    <source>
        <dbReference type="Proteomes" id="UP000295132"/>
    </source>
</evidence>
<dbReference type="InterPro" id="IPR046237">
    <property type="entry name" value="DUF6270"/>
</dbReference>
<dbReference type="AlphaFoldDB" id="A0A4V3ATY6"/>
<gene>
    <name evidence="1" type="ORF">E2K98_08920</name>
</gene>
<accession>A0A4V3ATY6</accession>